<dbReference type="EMBL" id="NRSG01000332">
    <property type="protein sequence ID" value="MBK1661599.1"/>
    <property type="molecule type" value="Genomic_DNA"/>
</dbReference>
<reference evidence="1 2" key="1">
    <citation type="journal article" date="2020" name="Microorganisms">
        <title>Osmotic Adaptation and Compatible Solute Biosynthesis of Phototrophic Bacteria as Revealed from Genome Analyses.</title>
        <authorList>
            <person name="Imhoff J.F."/>
            <person name="Rahn T."/>
            <person name="Kunzel S."/>
            <person name="Keller A."/>
            <person name="Neulinger S.C."/>
        </authorList>
    </citation>
    <scope>NUCLEOTIDE SEQUENCE [LARGE SCALE GENOMIC DNA]</scope>
    <source>
        <strain evidence="1 2">DSM 15382</strain>
    </source>
</reference>
<dbReference type="Proteomes" id="UP000697995">
    <property type="component" value="Unassembled WGS sequence"/>
</dbReference>
<sequence>MSTEDTPWFGDIPVLGARPVAEIAATLAELGEPPPDPPAAGAPASFAPGGWLDGLFGERLWRSTSHAFGYIAPHKPGARGPLPIAHAGNIKPDPGLRGARLRVTLNWLRVADYPGRGTHRVLFDFYARNQSDGPDSDLHFNATYRVREGQQAGILGYPVFVGLKAGEEGLAFRCYTVNVRNDADEAFLDLLESDAFKQGLEITQSVQPVIKPFAEMAFGITRAIARRNRNVPVQDVAMGLDFSNVPGRARLAEGAYVAAQVRDDLFPLWDWQDWAYDPENGRIGARDDMRQPLPYNYFVLGISRMA</sequence>
<gene>
    <name evidence="1" type="ORF">CKO45_25665</name>
</gene>
<protein>
    <submittedName>
        <fullName evidence="1">Uncharacterized protein</fullName>
    </submittedName>
</protein>
<name>A0ABS1D474_9PROT</name>
<proteinExistence type="predicted"/>
<keyword evidence="2" id="KW-1185">Reference proteome</keyword>
<organism evidence="1 2">
    <name type="scientific">Paracraurococcus ruber</name>
    <dbReference type="NCBI Taxonomy" id="77675"/>
    <lineage>
        <taxon>Bacteria</taxon>
        <taxon>Pseudomonadati</taxon>
        <taxon>Pseudomonadota</taxon>
        <taxon>Alphaproteobacteria</taxon>
        <taxon>Acetobacterales</taxon>
        <taxon>Roseomonadaceae</taxon>
        <taxon>Paracraurococcus</taxon>
    </lineage>
</organism>
<evidence type="ECO:0000313" key="2">
    <source>
        <dbReference type="Proteomes" id="UP000697995"/>
    </source>
</evidence>
<accession>A0ABS1D474</accession>
<evidence type="ECO:0000313" key="1">
    <source>
        <dbReference type="EMBL" id="MBK1661599.1"/>
    </source>
</evidence>
<dbReference type="RefSeq" id="WP_133222909.1">
    <property type="nucleotide sequence ID" value="NZ_NRSG01000332.1"/>
</dbReference>
<comment type="caution">
    <text evidence="1">The sequence shown here is derived from an EMBL/GenBank/DDBJ whole genome shotgun (WGS) entry which is preliminary data.</text>
</comment>